<keyword evidence="5" id="KW-0560">Oxidoreductase</keyword>
<dbReference type="PANTHER" id="PTHR24305:SF157">
    <property type="entry name" value="N-ACETYLTRYPTOPHAN 6-HYDROXYLASE IVOC-RELATED"/>
    <property type="match status" value="1"/>
</dbReference>
<evidence type="ECO:0000256" key="6">
    <source>
        <dbReference type="ARBA" id="ARBA00023004"/>
    </source>
</evidence>
<evidence type="ECO:0000313" key="10">
    <source>
        <dbReference type="Proteomes" id="UP001302812"/>
    </source>
</evidence>
<evidence type="ECO:0000256" key="8">
    <source>
        <dbReference type="PIRSR" id="PIRSR602403-1"/>
    </source>
</evidence>
<proteinExistence type="inferred from homology"/>
<evidence type="ECO:0000256" key="2">
    <source>
        <dbReference type="ARBA" id="ARBA00010617"/>
    </source>
</evidence>
<protein>
    <submittedName>
        <fullName evidence="9">Cytochrome P450</fullName>
    </submittedName>
</protein>
<keyword evidence="10" id="KW-1185">Reference proteome</keyword>
<dbReference type="Proteomes" id="UP001302812">
    <property type="component" value="Unassembled WGS sequence"/>
</dbReference>
<dbReference type="GO" id="GO:0020037">
    <property type="term" value="F:heme binding"/>
    <property type="evidence" value="ECO:0007669"/>
    <property type="project" value="InterPro"/>
</dbReference>
<evidence type="ECO:0000313" key="9">
    <source>
        <dbReference type="EMBL" id="KAK4113200.1"/>
    </source>
</evidence>
<evidence type="ECO:0000256" key="1">
    <source>
        <dbReference type="ARBA" id="ARBA00001971"/>
    </source>
</evidence>
<sequence length="500" mass="56988">MKWHVDCIALHTVYLSPLANIPGPKLAALTYLYEAYYEVWLGGQYFKRVAEMHRQYGPIIRVTPNEVHWNDPEFLDTVYPTTGRKTDKPVWFAKRTGTPYSIVSTPNHDLHRRRRNALNSFFSIASIRRLNVVMKQYVNKMLARMEATAKHASDPVLQFHHMFKACASDVITIYAFGECFGFMELPDFGWPFFESTDKFFFLTHLFFLIPGLVNLAQNAPSWLVRALLPGLAELRDRQEWWLRKVREIRSSPNPERVKSTIFEGILNSTLPPEEKTDVRLASEAQLVIFAGEGTTAYSLTCALYHLLANPPELAKLKEELAASGLDPNEVPSIADVEALPFLSAVIQEAVRLHPGVMARQVRISPEVPIVYADKKTGREYVIPPGTVTSMSPLDTHMNEDAFEDAYEFKPQRWIENPKLARYFHGFARGSRNCVGMTLARREMAIILAAIFLKYDVYRGQEGPTLELYETERGRDIDANSDYIIPAPAKGSHGLRVRIRH</sequence>
<dbReference type="PANTHER" id="PTHR24305">
    <property type="entry name" value="CYTOCHROME P450"/>
    <property type="match status" value="1"/>
</dbReference>
<reference evidence="9" key="2">
    <citation type="submission" date="2023-05" db="EMBL/GenBank/DDBJ databases">
        <authorList>
            <consortium name="Lawrence Berkeley National Laboratory"/>
            <person name="Steindorff A."/>
            <person name="Hensen N."/>
            <person name="Bonometti L."/>
            <person name="Westerberg I."/>
            <person name="Brannstrom I.O."/>
            <person name="Guillou S."/>
            <person name="Cros-Aarteil S."/>
            <person name="Calhoun S."/>
            <person name="Haridas S."/>
            <person name="Kuo A."/>
            <person name="Mondo S."/>
            <person name="Pangilinan J."/>
            <person name="Riley R."/>
            <person name="Labutti K."/>
            <person name="Andreopoulos B."/>
            <person name="Lipzen A."/>
            <person name="Chen C."/>
            <person name="Yanf M."/>
            <person name="Daum C."/>
            <person name="Ng V."/>
            <person name="Clum A."/>
            <person name="Ohm R."/>
            <person name="Martin F."/>
            <person name="Silar P."/>
            <person name="Natvig D."/>
            <person name="Lalanne C."/>
            <person name="Gautier V."/>
            <person name="Ament-Velasquez S.L."/>
            <person name="Kruys A."/>
            <person name="Hutchinson M.I."/>
            <person name="Powell A.J."/>
            <person name="Barry K."/>
            <person name="Miller A.N."/>
            <person name="Grigoriev I.V."/>
            <person name="Debuchy R."/>
            <person name="Gladieux P."/>
            <person name="Thoren M.H."/>
            <person name="Johannesson H."/>
        </authorList>
    </citation>
    <scope>NUCLEOTIDE SEQUENCE</scope>
    <source>
        <strain evidence="9">CBS 508.74</strain>
    </source>
</reference>
<dbReference type="GeneID" id="89935629"/>
<dbReference type="PRINTS" id="PR00385">
    <property type="entry name" value="P450"/>
</dbReference>
<feature type="binding site" description="axial binding residue" evidence="8">
    <location>
        <position position="433"/>
    </location>
    <ligand>
        <name>heme</name>
        <dbReference type="ChEBI" id="CHEBI:30413"/>
    </ligand>
    <ligandPart>
        <name>Fe</name>
        <dbReference type="ChEBI" id="CHEBI:18248"/>
    </ligandPart>
</feature>
<evidence type="ECO:0000256" key="3">
    <source>
        <dbReference type="ARBA" id="ARBA00022617"/>
    </source>
</evidence>
<dbReference type="GO" id="GO:0004497">
    <property type="term" value="F:monooxygenase activity"/>
    <property type="evidence" value="ECO:0007669"/>
    <property type="project" value="UniProtKB-KW"/>
</dbReference>
<dbReference type="RefSeq" id="XP_064670770.1">
    <property type="nucleotide sequence ID" value="XM_064811504.1"/>
</dbReference>
<dbReference type="Pfam" id="PF00067">
    <property type="entry name" value="p450"/>
    <property type="match status" value="1"/>
</dbReference>
<dbReference type="Gene3D" id="1.10.630.10">
    <property type="entry name" value="Cytochrome P450"/>
    <property type="match status" value="1"/>
</dbReference>
<dbReference type="InterPro" id="IPR050121">
    <property type="entry name" value="Cytochrome_P450_monoxygenase"/>
</dbReference>
<comment type="caution">
    <text evidence="9">The sequence shown here is derived from an EMBL/GenBank/DDBJ whole genome shotgun (WGS) entry which is preliminary data.</text>
</comment>
<evidence type="ECO:0000256" key="7">
    <source>
        <dbReference type="ARBA" id="ARBA00023033"/>
    </source>
</evidence>
<accession>A0AAN6TG23</accession>
<dbReference type="AlphaFoldDB" id="A0AAN6TG23"/>
<reference evidence="9" key="1">
    <citation type="journal article" date="2023" name="Mol. Phylogenet. Evol.">
        <title>Genome-scale phylogeny and comparative genomics of the fungal order Sordariales.</title>
        <authorList>
            <person name="Hensen N."/>
            <person name="Bonometti L."/>
            <person name="Westerberg I."/>
            <person name="Brannstrom I.O."/>
            <person name="Guillou S."/>
            <person name="Cros-Aarteil S."/>
            <person name="Calhoun S."/>
            <person name="Haridas S."/>
            <person name="Kuo A."/>
            <person name="Mondo S."/>
            <person name="Pangilinan J."/>
            <person name="Riley R."/>
            <person name="LaButti K."/>
            <person name="Andreopoulos B."/>
            <person name="Lipzen A."/>
            <person name="Chen C."/>
            <person name="Yan M."/>
            <person name="Daum C."/>
            <person name="Ng V."/>
            <person name="Clum A."/>
            <person name="Steindorff A."/>
            <person name="Ohm R.A."/>
            <person name="Martin F."/>
            <person name="Silar P."/>
            <person name="Natvig D.O."/>
            <person name="Lalanne C."/>
            <person name="Gautier V."/>
            <person name="Ament-Velasquez S.L."/>
            <person name="Kruys A."/>
            <person name="Hutchinson M.I."/>
            <person name="Powell A.J."/>
            <person name="Barry K."/>
            <person name="Miller A.N."/>
            <person name="Grigoriev I.V."/>
            <person name="Debuchy R."/>
            <person name="Gladieux P."/>
            <person name="Hiltunen Thoren M."/>
            <person name="Johannesson H."/>
        </authorList>
    </citation>
    <scope>NUCLEOTIDE SEQUENCE</scope>
    <source>
        <strain evidence="9">CBS 508.74</strain>
    </source>
</reference>
<dbReference type="InterPro" id="IPR001128">
    <property type="entry name" value="Cyt_P450"/>
</dbReference>
<gene>
    <name evidence="9" type="ORF">N656DRAFT_708458</name>
</gene>
<dbReference type="PRINTS" id="PR00465">
    <property type="entry name" value="EP450IV"/>
</dbReference>
<evidence type="ECO:0000256" key="4">
    <source>
        <dbReference type="ARBA" id="ARBA00022723"/>
    </source>
</evidence>
<dbReference type="CDD" id="cd11062">
    <property type="entry name" value="CYP58-like"/>
    <property type="match status" value="1"/>
</dbReference>
<comment type="cofactor">
    <cofactor evidence="1 8">
        <name>heme</name>
        <dbReference type="ChEBI" id="CHEBI:30413"/>
    </cofactor>
</comment>
<keyword evidence="4 8" id="KW-0479">Metal-binding</keyword>
<organism evidence="9 10">
    <name type="scientific">Canariomyces notabilis</name>
    <dbReference type="NCBI Taxonomy" id="2074819"/>
    <lineage>
        <taxon>Eukaryota</taxon>
        <taxon>Fungi</taxon>
        <taxon>Dikarya</taxon>
        <taxon>Ascomycota</taxon>
        <taxon>Pezizomycotina</taxon>
        <taxon>Sordariomycetes</taxon>
        <taxon>Sordariomycetidae</taxon>
        <taxon>Sordariales</taxon>
        <taxon>Chaetomiaceae</taxon>
        <taxon>Canariomyces</taxon>
    </lineage>
</organism>
<evidence type="ECO:0000256" key="5">
    <source>
        <dbReference type="ARBA" id="ARBA00023002"/>
    </source>
</evidence>
<name>A0AAN6TG23_9PEZI</name>
<comment type="similarity">
    <text evidence="2">Belongs to the cytochrome P450 family.</text>
</comment>
<keyword evidence="7" id="KW-0503">Monooxygenase</keyword>
<dbReference type="InterPro" id="IPR002403">
    <property type="entry name" value="Cyt_P450_E_grp-IV"/>
</dbReference>
<dbReference type="EMBL" id="MU853340">
    <property type="protein sequence ID" value="KAK4113200.1"/>
    <property type="molecule type" value="Genomic_DNA"/>
</dbReference>
<dbReference type="InterPro" id="IPR036396">
    <property type="entry name" value="Cyt_P450_sf"/>
</dbReference>
<dbReference type="GO" id="GO:0016705">
    <property type="term" value="F:oxidoreductase activity, acting on paired donors, with incorporation or reduction of molecular oxygen"/>
    <property type="evidence" value="ECO:0007669"/>
    <property type="project" value="InterPro"/>
</dbReference>
<keyword evidence="6 8" id="KW-0408">Iron</keyword>
<keyword evidence="3 8" id="KW-0349">Heme</keyword>
<dbReference type="GO" id="GO:0005506">
    <property type="term" value="F:iron ion binding"/>
    <property type="evidence" value="ECO:0007669"/>
    <property type="project" value="InterPro"/>
</dbReference>
<dbReference type="SUPFAM" id="SSF48264">
    <property type="entry name" value="Cytochrome P450"/>
    <property type="match status" value="1"/>
</dbReference>